<protein>
    <recommendedName>
        <fullName evidence="4">Permease</fullName>
    </recommendedName>
</protein>
<reference evidence="3" key="1">
    <citation type="submission" date="2018-05" db="EMBL/GenBank/DDBJ databases">
        <authorList>
            <person name="Li X."/>
        </authorList>
    </citation>
    <scope>NUCLEOTIDE SEQUENCE [LARGE SCALE GENOMIC DNA]</scope>
    <source>
        <strain evidence="3">YIM 73061</strain>
    </source>
</reference>
<keyword evidence="1" id="KW-0812">Transmembrane</keyword>
<dbReference type="RefSeq" id="WP_111514979.1">
    <property type="nucleotide sequence ID" value="NZ_QFYR01000002.1"/>
</dbReference>
<dbReference type="EMBL" id="QFYR01000002">
    <property type="protein sequence ID" value="RAK52694.1"/>
    <property type="molecule type" value="Genomic_DNA"/>
</dbReference>
<dbReference type="AlphaFoldDB" id="A0A328AH51"/>
<comment type="caution">
    <text evidence="2">The sequence shown here is derived from an EMBL/GenBank/DDBJ whole genome shotgun (WGS) entry which is preliminary data.</text>
</comment>
<keyword evidence="3" id="KW-1185">Reference proteome</keyword>
<gene>
    <name evidence="2" type="ORF">DJ018_10890</name>
</gene>
<proteinExistence type="predicted"/>
<keyword evidence="1" id="KW-1133">Transmembrane helix</keyword>
<dbReference type="Proteomes" id="UP000249725">
    <property type="component" value="Unassembled WGS sequence"/>
</dbReference>
<evidence type="ECO:0008006" key="4">
    <source>
        <dbReference type="Google" id="ProtNLM"/>
    </source>
</evidence>
<dbReference type="OrthoDB" id="8820484at2"/>
<evidence type="ECO:0000313" key="2">
    <source>
        <dbReference type="EMBL" id="RAK52694.1"/>
    </source>
</evidence>
<evidence type="ECO:0000256" key="1">
    <source>
        <dbReference type="SAM" id="Phobius"/>
    </source>
</evidence>
<sequence>MDFLKLLRSFEDLIFEVATWLLFYPRTLWRIFVGPIGAMTYSDAEQADPEDQRYDDAISPPLFLLLTVVLVNAVGMALHVPTPQTSSETVRAILNSPQNAALFRALLFSLIPLVAASSLLGRRQVPLSRQSLRPPFYAQCFLVSPFALVVGIGGIILQRPDLPNAFGAALLGAGCIWLLTAQTRWFASRTPMGTLRALIQAIWCLFVSVTYLLLILIPVAFL</sequence>
<feature type="transmembrane region" description="Helical" evidence="1">
    <location>
        <begin position="62"/>
        <end position="81"/>
    </location>
</feature>
<accession>A0A328AH51</accession>
<feature type="transmembrane region" description="Helical" evidence="1">
    <location>
        <begin position="162"/>
        <end position="180"/>
    </location>
</feature>
<name>A0A328AH51_9CAUL</name>
<organism evidence="2 3">
    <name type="scientific">Phenylobacterium deserti</name>
    <dbReference type="NCBI Taxonomy" id="1914756"/>
    <lineage>
        <taxon>Bacteria</taxon>
        <taxon>Pseudomonadati</taxon>
        <taxon>Pseudomonadota</taxon>
        <taxon>Alphaproteobacteria</taxon>
        <taxon>Caulobacterales</taxon>
        <taxon>Caulobacteraceae</taxon>
        <taxon>Phenylobacterium</taxon>
    </lineage>
</organism>
<evidence type="ECO:0000313" key="3">
    <source>
        <dbReference type="Proteomes" id="UP000249725"/>
    </source>
</evidence>
<feature type="transmembrane region" description="Helical" evidence="1">
    <location>
        <begin position="101"/>
        <end position="120"/>
    </location>
</feature>
<feature type="transmembrane region" description="Helical" evidence="1">
    <location>
        <begin position="201"/>
        <end position="221"/>
    </location>
</feature>
<keyword evidence="1" id="KW-0472">Membrane</keyword>
<feature type="transmembrane region" description="Helical" evidence="1">
    <location>
        <begin position="136"/>
        <end position="156"/>
    </location>
</feature>